<dbReference type="EMBL" id="CM000851">
    <property type="protein sequence ID" value="KRH01444.1"/>
    <property type="molecule type" value="Genomic_DNA"/>
</dbReference>
<reference evidence="2" key="2">
    <citation type="submission" date="2018-02" db="UniProtKB">
        <authorList>
            <consortium name="EnsemblPlants"/>
        </authorList>
    </citation>
    <scope>IDENTIFICATION</scope>
    <source>
        <strain evidence="2">Williams 82</strain>
    </source>
</reference>
<evidence type="ECO:0000313" key="3">
    <source>
        <dbReference type="Proteomes" id="UP000008827"/>
    </source>
</evidence>
<dbReference type="Proteomes" id="UP000008827">
    <property type="component" value="Chromosome 18"/>
</dbReference>
<dbReference type="AlphaFoldDB" id="A0A0R0FGZ1"/>
<protein>
    <submittedName>
        <fullName evidence="1 2">Uncharacterized protein</fullName>
    </submittedName>
</protein>
<gene>
    <name evidence="1" type="ORF">GLYMA_18G277200</name>
</gene>
<reference evidence="1 2" key="1">
    <citation type="journal article" date="2010" name="Nature">
        <title>Genome sequence of the palaeopolyploid soybean.</title>
        <authorList>
            <person name="Schmutz J."/>
            <person name="Cannon S.B."/>
            <person name="Schlueter J."/>
            <person name="Ma J."/>
            <person name="Mitros T."/>
            <person name="Nelson W."/>
            <person name="Hyten D.L."/>
            <person name="Song Q."/>
            <person name="Thelen J.J."/>
            <person name="Cheng J."/>
            <person name="Xu D."/>
            <person name="Hellsten U."/>
            <person name="May G.D."/>
            <person name="Yu Y."/>
            <person name="Sakurai T."/>
            <person name="Umezawa T."/>
            <person name="Bhattacharyya M.K."/>
            <person name="Sandhu D."/>
            <person name="Valliyodan B."/>
            <person name="Lindquist E."/>
            <person name="Peto M."/>
            <person name="Grant D."/>
            <person name="Shu S."/>
            <person name="Goodstein D."/>
            <person name="Barry K."/>
            <person name="Futrell-Griggs M."/>
            <person name="Abernathy B."/>
            <person name="Du J."/>
            <person name="Tian Z."/>
            <person name="Zhu L."/>
            <person name="Gill N."/>
            <person name="Joshi T."/>
            <person name="Libault M."/>
            <person name="Sethuraman A."/>
            <person name="Zhang X.-C."/>
            <person name="Shinozaki K."/>
            <person name="Nguyen H.T."/>
            <person name="Wing R.A."/>
            <person name="Cregan P."/>
            <person name="Specht J."/>
            <person name="Grimwood J."/>
            <person name="Rokhsar D."/>
            <person name="Stacey G."/>
            <person name="Shoemaker R.C."/>
            <person name="Jackson S.A."/>
        </authorList>
    </citation>
    <scope>NUCLEOTIDE SEQUENCE [LARGE SCALE GENOMIC DNA]</scope>
    <source>
        <strain evidence="2">cv. Williams 82</strain>
        <tissue evidence="1">Callus</tissue>
    </source>
</reference>
<dbReference type="EnsemblPlants" id="KRH01444">
    <property type="protein sequence ID" value="KRH01444"/>
    <property type="gene ID" value="GLYMA_18G277200"/>
</dbReference>
<keyword evidence="3" id="KW-1185">Reference proteome</keyword>
<dbReference type="Gramene" id="KRH01444">
    <property type="protein sequence ID" value="KRH01444"/>
    <property type="gene ID" value="GLYMA_18G277200"/>
</dbReference>
<name>A0A0R0FGZ1_SOYBN</name>
<reference evidence="1" key="3">
    <citation type="submission" date="2018-07" db="EMBL/GenBank/DDBJ databases">
        <title>WGS assembly of Glycine max.</title>
        <authorList>
            <person name="Schmutz J."/>
            <person name="Cannon S."/>
            <person name="Schlueter J."/>
            <person name="Ma J."/>
            <person name="Mitros T."/>
            <person name="Nelson W."/>
            <person name="Hyten D."/>
            <person name="Song Q."/>
            <person name="Thelen J."/>
            <person name="Cheng J."/>
            <person name="Xu D."/>
            <person name="Hellsten U."/>
            <person name="May G."/>
            <person name="Yu Y."/>
            <person name="Sakurai T."/>
            <person name="Umezawa T."/>
            <person name="Bhattacharyya M."/>
            <person name="Sandhu D."/>
            <person name="Valliyodan B."/>
            <person name="Lindquist E."/>
            <person name="Peto M."/>
            <person name="Grant D."/>
            <person name="Shu S."/>
            <person name="Goodstein D."/>
            <person name="Barry K."/>
            <person name="Futrell-Griggs M."/>
            <person name="Abernathy B."/>
            <person name="Du J."/>
            <person name="Tian Z."/>
            <person name="Zhu L."/>
            <person name="Gill N."/>
            <person name="Joshi T."/>
            <person name="Libault M."/>
            <person name="Sethuraman A."/>
            <person name="Zhang X."/>
            <person name="Shinozaki K."/>
            <person name="Nguyen H."/>
            <person name="Wing R."/>
            <person name="Cregan P."/>
            <person name="Specht J."/>
            <person name="Grimwood J."/>
            <person name="Rokhsar D."/>
            <person name="Stacey G."/>
            <person name="Shoemaker R."/>
            <person name="Jackson S."/>
        </authorList>
    </citation>
    <scope>NUCLEOTIDE SEQUENCE</scope>
    <source>
        <tissue evidence="1">Callus</tissue>
    </source>
</reference>
<proteinExistence type="predicted"/>
<sequence>METLHYCSDFFNQREPIPSNFFKFHYINVLGTFNWGKLFSVICRCMIHSFC</sequence>
<dbReference type="InParanoid" id="A0A0R0FGZ1"/>
<evidence type="ECO:0000313" key="2">
    <source>
        <dbReference type="EnsemblPlants" id="KRH01444"/>
    </source>
</evidence>
<accession>A0A0R0FGZ1</accession>
<organism evidence="1">
    <name type="scientific">Glycine max</name>
    <name type="common">Soybean</name>
    <name type="synonym">Glycine hispida</name>
    <dbReference type="NCBI Taxonomy" id="3847"/>
    <lineage>
        <taxon>Eukaryota</taxon>
        <taxon>Viridiplantae</taxon>
        <taxon>Streptophyta</taxon>
        <taxon>Embryophyta</taxon>
        <taxon>Tracheophyta</taxon>
        <taxon>Spermatophyta</taxon>
        <taxon>Magnoliopsida</taxon>
        <taxon>eudicotyledons</taxon>
        <taxon>Gunneridae</taxon>
        <taxon>Pentapetalae</taxon>
        <taxon>rosids</taxon>
        <taxon>fabids</taxon>
        <taxon>Fabales</taxon>
        <taxon>Fabaceae</taxon>
        <taxon>Papilionoideae</taxon>
        <taxon>50 kb inversion clade</taxon>
        <taxon>NPAAA clade</taxon>
        <taxon>indigoferoid/millettioid clade</taxon>
        <taxon>Phaseoleae</taxon>
        <taxon>Glycine</taxon>
        <taxon>Glycine subgen. Soja</taxon>
    </lineage>
</organism>
<evidence type="ECO:0000313" key="1">
    <source>
        <dbReference type="EMBL" id="KRH01444.1"/>
    </source>
</evidence>